<dbReference type="SMART" id="SM01005">
    <property type="entry name" value="Ala_racemase_C"/>
    <property type="match status" value="1"/>
</dbReference>
<evidence type="ECO:0000259" key="7">
    <source>
        <dbReference type="SMART" id="SM01005"/>
    </source>
</evidence>
<dbReference type="SUPFAM" id="SSF50621">
    <property type="entry name" value="Alanine racemase C-terminal domain-like"/>
    <property type="match status" value="1"/>
</dbReference>
<evidence type="ECO:0000313" key="9">
    <source>
        <dbReference type="Proteomes" id="UP000215896"/>
    </source>
</evidence>
<dbReference type="HAMAP" id="MF_01201">
    <property type="entry name" value="Ala_racemase"/>
    <property type="match status" value="1"/>
</dbReference>
<dbReference type="SUPFAM" id="SSF51419">
    <property type="entry name" value="PLP-binding barrel"/>
    <property type="match status" value="1"/>
</dbReference>
<dbReference type="PANTHER" id="PTHR30511:SF0">
    <property type="entry name" value="ALANINE RACEMASE, CATABOLIC-RELATED"/>
    <property type="match status" value="1"/>
</dbReference>
<comment type="cofactor">
    <cofactor evidence="1 4 5">
        <name>pyridoxal 5'-phosphate</name>
        <dbReference type="ChEBI" id="CHEBI:597326"/>
    </cofactor>
</comment>
<dbReference type="AlphaFoldDB" id="A0A255GCW5"/>
<dbReference type="CDD" id="cd00430">
    <property type="entry name" value="PLPDE_III_AR"/>
    <property type="match status" value="1"/>
</dbReference>
<dbReference type="Pfam" id="PF00842">
    <property type="entry name" value="Ala_racemase_C"/>
    <property type="match status" value="1"/>
</dbReference>
<dbReference type="GO" id="GO:0005829">
    <property type="term" value="C:cytosol"/>
    <property type="evidence" value="ECO:0007669"/>
    <property type="project" value="TreeGrafter"/>
</dbReference>
<feature type="modified residue" description="N6-(pyridoxal phosphate)lysine" evidence="4 5">
    <location>
        <position position="37"/>
    </location>
</feature>
<evidence type="ECO:0000256" key="1">
    <source>
        <dbReference type="ARBA" id="ARBA00001933"/>
    </source>
</evidence>
<gene>
    <name evidence="8" type="primary">alr</name>
    <name evidence="8" type="ORF">CGZ94_10540</name>
</gene>
<name>A0A255GCW5_9ACTN</name>
<evidence type="ECO:0000256" key="2">
    <source>
        <dbReference type="ARBA" id="ARBA00022898"/>
    </source>
</evidence>
<dbReference type="InterPro" id="IPR001608">
    <property type="entry name" value="Ala_racemase_N"/>
</dbReference>
<organism evidence="8 9">
    <name type="scientific">Enemella evansiae</name>
    <dbReference type="NCBI Taxonomy" id="2016499"/>
    <lineage>
        <taxon>Bacteria</taxon>
        <taxon>Bacillati</taxon>
        <taxon>Actinomycetota</taxon>
        <taxon>Actinomycetes</taxon>
        <taxon>Propionibacteriales</taxon>
        <taxon>Propionibacteriaceae</taxon>
        <taxon>Enemella</taxon>
    </lineage>
</organism>
<feature type="domain" description="Alanine racemase C-terminal" evidence="7">
    <location>
        <begin position="248"/>
        <end position="374"/>
    </location>
</feature>
<dbReference type="InterPro" id="IPR020622">
    <property type="entry name" value="Ala_racemase_pyridoxalP-BS"/>
</dbReference>
<comment type="similarity">
    <text evidence="4">Belongs to the alanine racemase family.</text>
</comment>
<dbReference type="InterPro" id="IPR000821">
    <property type="entry name" value="Ala_racemase"/>
</dbReference>
<dbReference type="GO" id="GO:0009252">
    <property type="term" value="P:peptidoglycan biosynthetic process"/>
    <property type="evidence" value="ECO:0007669"/>
    <property type="project" value="TreeGrafter"/>
</dbReference>
<dbReference type="OrthoDB" id="9813814at2"/>
<dbReference type="PANTHER" id="PTHR30511">
    <property type="entry name" value="ALANINE RACEMASE"/>
    <property type="match status" value="1"/>
</dbReference>
<evidence type="ECO:0000256" key="6">
    <source>
        <dbReference type="PIRSR" id="PIRSR600821-52"/>
    </source>
</evidence>
<protein>
    <recommendedName>
        <fullName evidence="4">Alanine racemase</fullName>
        <ecNumber evidence="4">5.1.1.1</ecNumber>
    </recommendedName>
</protein>
<comment type="catalytic activity">
    <reaction evidence="4">
        <text>L-alanine = D-alanine</text>
        <dbReference type="Rhea" id="RHEA:20249"/>
        <dbReference type="ChEBI" id="CHEBI:57416"/>
        <dbReference type="ChEBI" id="CHEBI:57972"/>
        <dbReference type="EC" id="5.1.1.1"/>
    </reaction>
</comment>
<dbReference type="Gene3D" id="2.40.37.10">
    <property type="entry name" value="Lyase, Ornithine Decarboxylase, Chain A, domain 1"/>
    <property type="match status" value="1"/>
</dbReference>
<dbReference type="PRINTS" id="PR00992">
    <property type="entry name" value="ALARACEMASE"/>
</dbReference>
<evidence type="ECO:0000256" key="4">
    <source>
        <dbReference type="HAMAP-Rule" id="MF_01201"/>
    </source>
</evidence>
<dbReference type="EMBL" id="NMVO01000013">
    <property type="protein sequence ID" value="OYO13411.1"/>
    <property type="molecule type" value="Genomic_DNA"/>
</dbReference>
<comment type="function">
    <text evidence="4">Catalyzes the interconversion of L-alanine and D-alanine. May also act on other amino acids.</text>
</comment>
<dbReference type="Proteomes" id="UP000215896">
    <property type="component" value="Unassembled WGS sequence"/>
</dbReference>
<evidence type="ECO:0000256" key="3">
    <source>
        <dbReference type="ARBA" id="ARBA00023235"/>
    </source>
</evidence>
<feature type="binding site" evidence="4 6">
    <location>
        <position position="317"/>
    </location>
    <ligand>
        <name>substrate</name>
    </ligand>
</feature>
<feature type="active site" description="Proton acceptor; specific for L-alanine" evidence="4">
    <location>
        <position position="269"/>
    </location>
</feature>
<dbReference type="InterPro" id="IPR011079">
    <property type="entry name" value="Ala_racemase_C"/>
</dbReference>
<dbReference type="PROSITE" id="PS00395">
    <property type="entry name" value="ALANINE_RACEMASE"/>
    <property type="match status" value="1"/>
</dbReference>
<dbReference type="InterPro" id="IPR009006">
    <property type="entry name" value="Ala_racemase/Decarboxylase_C"/>
</dbReference>
<dbReference type="UniPathway" id="UPA00042">
    <property type="reaction ID" value="UER00497"/>
</dbReference>
<keyword evidence="9" id="KW-1185">Reference proteome</keyword>
<dbReference type="Pfam" id="PF01168">
    <property type="entry name" value="Ala_racemase_N"/>
    <property type="match status" value="1"/>
</dbReference>
<dbReference type="NCBIfam" id="TIGR00492">
    <property type="entry name" value="alr"/>
    <property type="match status" value="1"/>
</dbReference>
<dbReference type="EC" id="5.1.1.1" evidence="4"/>
<dbReference type="GO" id="GO:0030170">
    <property type="term" value="F:pyridoxal phosphate binding"/>
    <property type="evidence" value="ECO:0007669"/>
    <property type="project" value="UniProtKB-UniRule"/>
</dbReference>
<sequence length="383" mass="39560">MIDPDTASAEIDLVAYAANLRAIADLVAPAQVMAVLKADAYGHGMLTCAAAARDAGVPWLGVVTLGEALAVRATGDRGRLLAWMYGPAEELAPAIAADVDLGVHRLDQLERVVAAAASAGRPARVHLKIDTGLSRNGAPVGLWSELTAAAAAAERAGNLTVVAIWSHFIASDDLSLPATKQQVAVFEEAVATAREAGLDPELLHLANSAGALQVPESRYDLVRVGIASYGVDPGEGVAAGAGVELRPVLRLRARLVNVKRVRAGATVSYGATWTAEQDTVLGLVPLGYADGIPRHASNVAEVEVGGRRVPVRGRICMDQFVVDLGPDATEEPGAEVTLFGGPASPSAEDWAEVCGTIGYEIVTRIGARVPRVTAGSDTPVQGG</sequence>
<dbReference type="FunFam" id="3.20.20.10:FF:000002">
    <property type="entry name" value="Alanine racemase"/>
    <property type="match status" value="1"/>
</dbReference>
<feature type="active site" description="Proton acceptor; specific for D-alanine" evidence="4">
    <location>
        <position position="37"/>
    </location>
</feature>
<reference evidence="8 9" key="1">
    <citation type="submission" date="2017-07" db="EMBL/GenBank/DDBJ databases">
        <title>Draft whole genome sequences of clinical Proprionibacteriaceae strains.</title>
        <authorList>
            <person name="Bernier A.-M."/>
            <person name="Bernard K."/>
            <person name="Domingo M.-C."/>
        </authorList>
    </citation>
    <scope>NUCLEOTIDE SEQUENCE [LARGE SCALE GENOMIC DNA]</scope>
    <source>
        <strain evidence="8 9">NML 030167</strain>
    </source>
</reference>
<keyword evidence="2 4" id="KW-0663">Pyridoxal phosphate</keyword>
<dbReference type="Gene3D" id="3.20.20.10">
    <property type="entry name" value="Alanine racemase"/>
    <property type="match status" value="1"/>
</dbReference>
<dbReference type="GO" id="GO:0030632">
    <property type="term" value="P:D-alanine biosynthetic process"/>
    <property type="evidence" value="ECO:0007669"/>
    <property type="project" value="UniProtKB-UniRule"/>
</dbReference>
<comment type="pathway">
    <text evidence="4">Amino-acid biosynthesis; D-alanine biosynthesis; D-alanine from L-alanine: step 1/1.</text>
</comment>
<dbReference type="GO" id="GO:0008784">
    <property type="term" value="F:alanine racemase activity"/>
    <property type="evidence" value="ECO:0007669"/>
    <property type="project" value="UniProtKB-UniRule"/>
</dbReference>
<accession>A0A255GCW5</accession>
<evidence type="ECO:0000256" key="5">
    <source>
        <dbReference type="PIRSR" id="PIRSR600821-50"/>
    </source>
</evidence>
<proteinExistence type="inferred from homology"/>
<keyword evidence="3 4" id="KW-0413">Isomerase</keyword>
<dbReference type="RefSeq" id="WP_094359848.1">
    <property type="nucleotide sequence ID" value="NZ_NMVK01000026.1"/>
</dbReference>
<comment type="caution">
    <text evidence="8">The sequence shown here is derived from an EMBL/GenBank/DDBJ whole genome shotgun (WGS) entry which is preliminary data.</text>
</comment>
<dbReference type="InterPro" id="IPR029066">
    <property type="entry name" value="PLP-binding_barrel"/>
</dbReference>
<feature type="binding site" evidence="4 6">
    <location>
        <position position="135"/>
    </location>
    <ligand>
        <name>substrate</name>
    </ligand>
</feature>
<evidence type="ECO:0000313" key="8">
    <source>
        <dbReference type="EMBL" id="OYO13411.1"/>
    </source>
</evidence>